<dbReference type="SUPFAM" id="SSF51182">
    <property type="entry name" value="RmlC-like cupins"/>
    <property type="match status" value="1"/>
</dbReference>
<dbReference type="SUPFAM" id="SSF47413">
    <property type="entry name" value="lambda repressor-like DNA-binding domains"/>
    <property type="match status" value="1"/>
</dbReference>
<dbReference type="CDD" id="cd00093">
    <property type="entry name" value="HTH_XRE"/>
    <property type="match status" value="1"/>
</dbReference>
<dbReference type="AlphaFoldDB" id="A0AA41Z8H0"/>
<comment type="caution">
    <text evidence="3">The sequence shown here is derived from an EMBL/GenBank/DDBJ whole genome shotgun (WGS) entry which is preliminary data.</text>
</comment>
<dbReference type="PANTHER" id="PTHR46797:SF20">
    <property type="entry name" value="BLR4304 PROTEIN"/>
    <property type="match status" value="1"/>
</dbReference>
<dbReference type="GO" id="GO:0005829">
    <property type="term" value="C:cytosol"/>
    <property type="evidence" value="ECO:0007669"/>
    <property type="project" value="TreeGrafter"/>
</dbReference>
<name>A0AA41Z8H0_9SPHN</name>
<dbReference type="PROSITE" id="PS50943">
    <property type="entry name" value="HTH_CROC1"/>
    <property type="match status" value="1"/>
</dbReference>
<dbReference type="InterPro" id="IPR050807">
    <property type="entry name" value="TransReg_Diox_bact_type"/>
</dbReference>
<gene>
    <name evidence="3" type="ORF">NEE01_08030</name>
</gene>
<dbReference type="InterPro" id="IPR010982">
    <property type="entry name" value="Lambda_DNA-bd_dom_sf"/>
</dbReference>
<dbReference type="CDD" id="cd02209">
    <property type="entry name" value="cupin_XRE_C"/>
    <property type="match status" value="1"/>
</dbReference>
<dbReference type="EMBL" id="JANFAV010000004">
    <property type="protein sequence ID" value="MCW6534732.1"/>
    <property type="molecule type" value="Genomic_DNA"/>
</dbReference>
<dbReference type="InterPro" id="IPR014710">
    <property type="entry name" value="RmlC-like_jellyroll"/>
</dbReference>
<accession>A0AA41Z8H0</accession>
<sequence>MSAADSHKPQREWPDDDVDPGAVLRQLRIERKMTLADVSRLTGLPVSTLSKVETGKMPLNYSKLLRLSQSLDLDITRLFAAGAPARALSPARGAEPTSGRRSVTRANHGPSIRTATYDYIYPAADLLRKALNPMVLDVQVRSIEAFGELMRHPGEEYAMVLEGQCDFHCDLYAPVAMEKGDSIYFDGMMGHAYVATGDAPCRILCVCSAGNETLRPLLKPIEAI</sequence>
<reference evidence="3" key="1">
    <citation type="submission" date="2022-06" db="EMBL/GenBank/DDBJ databases">
        <title>Sphingomonas sp. nov. isolated from rhizosphere soil of tomato.</title>
        <authorList>
            <person name="Dong H."/>
            <person name="Gao R."/>
        </authorList>
    </citation>
    <scope>NUCLEOTIDE SEQUENCE</scope>
    <source>
        <strain evidence="3">MMSM24</strain>
    </source>
</reference>
<dbReference type="GO" id="GO:0003700">
    <property type="term" value="F:DNA-binding transcription factor activity"/>
    <property type="evidence" value="ECO:0007669"/>
    <property type="project" value="TreeGrafter"/>
</dbReference>
<dbReference type="Gene3D" id="1.10.260.40">
    <property type="entry name" value="lambda repressor-like DNA-binding domains"/>
    <property type="match status" value="1"/>
</dbReference>
<keyword evidence="4" id="KW-1185">Reference proteome</keyword>
<dbReference type="SMART" id="SM00530">
    <property type="entry name" value="HTH_XRE"/>
    <property type="match status" value="1"/>
</dbReference>
<dbReference type="GO" id="GO:0003677">
    <property type="term" value="F:DNA binding"/>
    <property type="evidence" value="ECO:0007669"/>
    <property type="project" value="UniProtKB-KW"/>
</dbReference>
<keyword evidence="1" id="KW-0238">DNA-binding</keyword>
<dbReference type="InterPro" id="IPR001387">
    <property type="entry name" value="Cro/C1-type_HTH"/>
</dbReference>
<evidence type="ECO:0000256" key="1">
    <source>
        <dbReference type="ARBA" id="ARBA00023125"/>
    </source>
</evidence>
<organism evidence="3 4">
    <name type="scientific">Sphingomonas lycopersici</name>
    <dbReference type="NCBI Taxonomy" id="2951807"/>
    <lineage>
        <taxon>Bacteria</taxon>
        <taxon>Pseudomonadati</taxon>
        <taxon>Pseudomonadota</taxon>
        <taxon>Alphaproteobacteria</taxon>
        <taxon>Sphingomonadales</taxon>
        <taxon>Sphingomonadaceae</taxon>
        <taxon>Sphingomonas</taxon>
    </lineage>
</organism>
<dbReference type="Pfam" id="PF07883">
    <property type="entry name" value="Cupin_2"/>
    <property type="match status" value="1"/>
</dbReference>
<dbReference type="Gene3D" id="2.60.120.10">
    <property type="entry name" value="Jelly Rolls"/>
    <property type="match status" value="1"/>
</dbReference>
<feature type="domain" description="HTH cro/C1-type" evidence="2">
    <location>
        <begin position="24"/>
        <end position="78"/>
    </location>
</feature>
<dbReference type="RefSeq" id="WP_265268566.1">
    <property type="nucleotide sequence ID" value="NZ_JANFAV010000004.1"/>
</dbReference>
<proteinExistence type="predicted"/>
<evidence type="ECO:0000313" key="3">
    <source>
        <dbReference type="EMBL" id="MCW6534732.1"/>
    </source>
</evidence>
<dbReference type="InterPro" id="IPR013096">
    <property type="entry name" value="Cupin_2"/>
</dbReference>
<evidence type="ECO:0000313" key="4">
    <source>
        <dbReference type="Proteomes" id="UP001165565"/>
    </source>
</evidence>
<protein>
    <submittedName>
        <fullName evidence="3">XRE family transcriptional regulator</fullName>
    </submittedName>
</protein>
<dbReference type="PANTHER" id="PTHR46797">
    <property type="entry name" value="HTH-TYPE TRANSCRIPTIONAL REGULATOR"/>
    <property type="match status" value="1"/>
</dbReference>
<dbReference type="Pfam" id="PF01381">
    <property type="entry name" value="HTH_3"/>
    <property type="match status" value="1"/>
</dbReference>
<dbReference type="Proteomes" id="UP001165565">
    <property type="component" value="Unassembled WGS sequence"/>
</dbReference>
<dbReference type="InterPro" id="IPR011051">
    <property type="entry name" value="RmlC_Cupin_sf"/>
</dbReference>
<evidence type="ECO:0000259" key="2">
    <source>
        <dbReference type="PROSITE" id="PS50943"/>
    </source>
</evidence>